<evidence type="ECO:0000313" key="19">
    <source>
        <dbReference type="EMBL" id="KAE9173147.1"/>
    </source>
</evidence>
<feature type="region of interest" description="Disordered" evidence="12">
    <location>
        <begin position="261"/>
        <end position="372"/>
    </location>
</feature>
<name>A0A6A3E3K0_9STRA</name>
<evidence type="ECO:0000313" key="28">
    <source>
        <dbReference type="Proteomes" id="UP000441208"/>
    </source>
</evidence>
<evidence type="ECO:0000256" key="13">
    <source>
        <dbReference type="SAM" id="SignalP"/>
    </source>
</evidence>
<dbReference type="PANTHER" id="PTHR33407:SF9">
    <property type="entry name" value="PECTATE LYASE F-RELATED"/>
    <property type="match status" value="1"/>
</dbReference>
<feature type="compositionally biased region" description="Polar residues" evidence="12">
    <location>
        <begin position="263"/>
        <end position="288"/>
    </location>
</feature>
<evidence type="ECO:0000256" key="12">
    <source>
        <dbReference type="SAM" id="MobiDB-lite"/>
    </source>
</evidence>
<organism evidence="14 23">
    <name type="scientific">Phytophthora fragariae</name>
    <dbReference type="NCBI Taxonomy" id="53985"/>
    <lineage>
        <taxon>Eukaryota</taxon>
        <taxon>Sar</taxon>
        <taxon>Stramenopiles</taxon>
        <taxon>Oomycota</taxon>
        <taxon>Peronosporomycetes</taxon>
        <taxon>Peronosporales</taxon>
        <taxon>Peronosporaceae</taxon>
        <taxon>Phytophthora</taxon>
    </lineage>
</organism>
<feature type="chain" id="PRO_5033520378" description="Probable pectate lyase F" evidence="13">
    <location>
        <begin position="22"/>
        <end position="372"/>
    </location>
</feature>
<evidence type="ECO:0000313" key="18">
    <source>
        <dbReference type="EMBL" id="KAE9092990.1"/>
    </source>
</evidence>
<evidence type="ECO:0000313" key="24">
    <source>
        <dbReference type="Proteomes" id="UP000433483"/>
    </source>
</evidence>
<dbReference type="EMBL" id="QXFW01002607">
    <property type="protein sequence ID" value="KAE8976984.1"/>
    <property type="molecule type" value="Genomic_DNA"/>
</dbReference>
<evidence type="ECO:0000256" key="7">
    <source>
        <dbReference type="ARBA" id="ARBA00022729"/>
    </source>
</evidence>
<comment type="function">
    <text evidence="10">Pectinolytic enzyme consist of four classes of enzymes: pectin lyase, polygalacturonase, pectin methylesterase and rhamnogalacturonase. Among pectinolytic enzymes, pectin lyase is the most important in depolymerization of pectin, since it cleaves internal glycosidic bonds of highly methylated pectins. Favors pectate, the anion, over pectin, the methyl ester.</text>
</comment>
<dbReference type="EMBL" id="QXFZ01002690">
    <property type="protein sequence ID" value="KAE9074679.1"/>
    <property type="molecule type" value="Genomic_DNA"/>
</dbReference>
<dbReference type="EMBL" id="QXGA01002724">
    <property type="protein sequence ID" value="KAE9092990.1"/>
    <property type="molecule type" value="Genomic_DNA"/>
</dbReference>
<keyword evidence="7 13" id="KW-0732">Signal</keyword>
<evidence type="ECO:0000256" key="8">
    <source>
        <dbReference type="ARBA" id="ARBA00022837"/>
    </source>
</evidence>
<evidence type="ECO:0000313" key="15">
    <source>
        <dbReference type="EMBL" id="KAE8976984.1"/>
    </source>
</evidence>
<dbReference type="GO" id="GO:0005576">
    <property type="term" value="C:extracellular region"/>
    <property type="evidence" value="ECO:0007669"/>
    <property type="project" value="UniProtKB-SubCell"/>
</dbReference>
<feature type="compositionally biased region" description="Basic residues" evidence="12">
    <location>
        <begin position="329"/>
        <end position="340"/>
    </location>
</feature>
<dbReference type="EMBL" id="QXGE01002632">
    <property type="protein sequence ID" value="KAE9280346.1"/>
    <property type="molecule type" value="Genomic_DNA"/>
</dbReference>
<dbReference type="PANTHER" id="PTHR33407">
    <property type="entry name" value="PECTATE LYASE F-RELATED"/>
    <property type="match status" value="1"/>
</dbReference>
<evidence type="ECO:0000313" key="16">
    <source>
        <dbReference type="EMBL" id="KAE9066189.1"/>
    </source>
</evidence>
<evidence type="ECO:0000313" key="31">
    <source>
        <dbReference type="Proteomes" id="UP000488956"/>
    </source>
</evidence>
<comment type="subcellular location">
    <subcellularLocation>
        <location evidence="3">Secreted</location>
    </subcellularLocation>
</comment>
<protein>
    <recommendedName>
        <fullName evidence="11">Probable pectate lyase F</fullName>
        <ecNumber evidence="5">4.2.2.2</ecNumber>
    </recommendedName>
</protein>
<evidence type="ECO:0000313" key="30">
    <source>
        <dbReference type="Proteomes" id="UP000476176"/>
    </source>
</evidence>
<comment type="catalytic activity">
    <reaction evidence="1">
        <text>Eliminative cleavage of (1-&gt;4)-alpha-D-galacturonan to give oligosaccharides with 4-deoxy-alpha-D-galact-4-enuronosyl groups at their non-reducing ends.</text>
        <dbReference type="EC" id="4.2.2.2"/>
    </reaction>
</comment>
<comment type="caution">
    <text evidence="14">The sequence shown here is derived from an EMBL/GenBank/DDBJ whole genome shotgun (WGS) entry which is preliminary data.</text>
</comment>
<evidence type="ECO:0000313" key="23">
    <source>
        <dbReference type="Proteomes" id="UP000429523"/>
    </source>
</evidence>
<dbReference type="EC" id="4.2.2.2" evidence="5"/>
<reference evidence="23 24" key="1">
    <citation type="submission" date="2018-08" db="EMBL/GenBank/DDBJ databases">
        <title>Genomic investigation of the strawberry pathogen Phytophthora fragariae indicates pathogenicity is determined by transcriptional variation in three key races.</title>
        <authorList>
            <person name="Adams T.M."/>
            <person name="Armitage A.D."/>
            <person name="Sobczyk M.K."/>
            <person name="Bates H.J."/>
            <person name="Dunwell J.M."/>
            <person name="Nellist C.F."/>
            <person name="Harrison R.J."/>
        </authorList>
    </citation>
    <scope>NUCLEOTIDE SEQUENCE [LARGE SCALE GENOMIC DNA]</scope>
    <source>
        <strain evidence="22 25">A4</strain>
        <strain evidence="20 26">BC-1</strain>
        <strain evidence="21 30">BC-23</strain>
        <strain evidence="19 24">NOV-27</strain>
        <strain evidence="18 27">NOV-5</strain>
        <strain evidence="17 28">NOV-71</strain>
        <strain evidence="14 23">NOV-9</strain>
        <strain evidence="16 31">ONT-3</strain>
        <strain evidence="15 29">SCRP245</strain>
    </source>
</reference>
<keyword evidence="9" id="KW-0456">Lyase</keyword>
<evidence type="ECO:0000256" key="5">
    <source>
        <dbReference type="ARBA" id="ARBA00012272"/>
    </source>
</evidence>
<evidence type="ECO:0000256" key="2">
    <source>
        <dbReference type="ARBA" id="ARBA00001913"/>
    </source>
</evidence>
<evidence type="ECO:0000313" key="14">
    <source>
        <dbReference type="EMBL" id="KAE8924388.1"/>
    </source>
</evidence>
<evidence type="ECO:0000256" key="1">
    <source>
        <dbReference type="ARBA" id="ARBA00000695"/>
    </source>
</evidence>
<evidence type="ECO:0000313" key="17">
    <source>
        <dbReference type="EMBL" id="KAE9074679.1"/>
    </source>
</evidence>
<dbReference type="Gene3D" id="2.160.20.10">
    <property type="entry name" value="Single-stranded right-handed beta-helix, Pectin lyase-like"/>
    <property type="match status" value="1"/>
</dbReference>
<evidence type="ECO:0000256" key="3">
    <source>
        <dbReference type="ARBA" id="ARBA00004613"/>
    </source>
</evidence>
<dbReference type="OrthoDB" id="123033at2759"/>
<comment type="similarity">
    <text evidence="4">Belongs to the polysaccharide lyase 3 family.</text>
</comment>
<evidence type="ECO:0000313" key="29">
    <source>
        <dbReference type="Proteomes" id="UP000460718"/>
    </source>
</evidence>
<dbReference type="GO" id="GO:0030570">
    <property type="term" value="F:pectate lyase activity"/>
    <property type="evidence" value="ECO:0007669"/>
    <property type="project" value="UniProtKB-EC"/>
</dbReference>
<dbReference type="EMBL" id="QXFX01003942">
    <property type="protein sequence ID" value="KAE9066189.1"/>
    <property type="molecule type" value="Genomic_DNA"/>
</dbReference>
<dbReference type="Proteomes" id="UP000460718">
    <property type="component" value="Unassembled WGS sequence"/>
</dbReference>
<dbReference type="Proteomes" id="UP000488956">
    <property type="component" value="Unassembled WGS sequence"/>
</dbReference>
<dbReference type="EMBL" id="QXGC01002695">
    <property type="protein sequence ID" value="KAE9182855.1"/>
    <property type="molecule type" value="Genomic_DNA"/>
</dbReference>
<gene>
    <name evidence="22" type="ORF">PF001_g24277</name>
    <name evidence="20" type="ORF">PF002_g28911</name>
    <name evidence="21" type="ORF">PF004_g24119</name>
    <name evidence="19" type="ORF">PF005_g26395</name>
    <name evidence="18" type="ORF">PF006_g24551</name>
    <name evidence="17" type="ORF">PF007_g25313</name>
    <name evidence="14" type="ORF">PF009_g25378</name>
    <name evidence="16" type="ORF">PF010_g27905</name>
    <name evidence="15" type="ORF">PF011_g23835</name>
</gene>
<dbReference type="Proteomes" id="UP000437068">
    <property type="component" value="Unassembled WGS sequence"/>
</dbReference>
<comment type="cofactor">
    <cofactor evidence="2">
        <name>Ca(2+)</name>
        <dbReference type="ChEBI" id="CHEBI:29108"/>
    </cofactor>
</comment>
<dbReference type="SUPFAM" id="SSF51126">
    <property type="entry name" value="Pectin lyase-like"/>
    <property type="match status" value="1"/>
</dbReference>
<evidence type="ECO:0000313" key="22">
    <source>
        <dbReference type="EMBL" id="KAE9280346.1"/>
    </source>
</evidence>
<dbReference type="Proteomes" id="UP000429523">
    <property type="component" value="Unassembled WGS sequence"/>
</dbReference>
<dbReference type="Pfam" id="PF03211">
    <property type="entry name" value="Pectate_lyase"/>
    <property type="match status" value="1"/>
</dbReference>
<dbReference type="GO" id="GO:0045490">
    <property type="term" value="P:pectin catabolic process"/>
    <property type="evidence" value="ECO:0007669"/>
    <property type="project" value="TreeGrafter"/>
</dbReference>
<dbReference type="AlphaFoldDB" id="A0A6A3E3K0"/>
<accession>A0A6A3E3K0</accession>
<evidence type="ECO:0000256" key="11">
    <source>
        <dbReference type="ARBA" id="ARBA00039895"/>
    </source>
</evidence>
<feature type="compositionally biased region" description="Low complexity" evidence="12">
    <location>
        <begin position="289"/>
        <end position="312"/>
    </location>
</feature>
<keyword evidence="24" id="KW-1185">Reference proteome</keyword>
<dbReference type="InterPro" id="IPR012334">
    <property type="entry name" value="Pectin_lyas_fold"/>
</dbReference>
<dbReference type="EMBL" id="QXGF01002508">
    <property type="protein sequence ID" value="KAE8924388.1"/>
    <property type="molecule type" value="Genomic_DNA"/>
</dbReference>
<evidence type="ECO:0000313" key="27">
    <source>
        <dbReference type="Proteomes" id="UP000440732"/>
    </source>
</evidence>
<evidence type="ECO:0000313" key="26">
    <source>
        <dbReference type="Proteomes" id="UP000440367"/>
    </source>
</evidence>
<proteinExistence type="inferred from homology"/>
<feature type="signal peptide" evidence="13">
    <location>
        <begin position="1"/>
        <end position="21"/>
    </location>
</feature>
<dbReference type="InterPro" id="IPR004898">
    <property type="entry name" value="Pectate_lyase_PlyH/PlyE-like"/>
</dbReference>
<dbReference type="InterPro" id="IPR011050">
    <property type="entry name" value="Pectin_lyase_fold/virulence"/>
</dbReference>
<dbReference type="Proteomes" id="UP000433483">
    <property type="component" value="Unassembled WGS sequence"/>
</dbReference>
<dbReference type="EMBL" id="QXGD01003727">
    <property type="protein sequence ID" value="KAE9174957.1"/>
    <property type="molecule type" value="Genomic_DNA"/>
</dbReference>
<keyword evidence="8" id="KW-0106">Calcium</keyword>
<evidence type="ECO:0000313" key="21">
    <source>
        <dbReference type="EMBL" id="KAE9182855.1"/>
    </source>
</evidence>
<evidence type="ECO:0000256" key="10">
    <source>
        <dbReference type="ARBA" id="ARBA00025679"/>
    </source>
</evidence>
<evidence type="ECO:0000256" key="9">
    <source>
        <dbReference type="ARBA" id="ARBA00023239"/>
    </source>
</evidence>
<keyword evidence="6" id="KW-0964">Secreted</keyword>
<evidence type="ECO:0000256" key="6">
    <source>
        <dbReference type="ARBA" id="ARBA00022525"/>
    </source>
</evidence>
<dbReference type="Proteomes" id="UP000476176">
    <property type="component" value="Unassembled WGS sequence"/>
</dbReference>
<evidence type="ECO:0000313" key="20">
    <source>
        <dbReference type="EMBL" id="KAE9174957.1"/>
    </source>
</evidence>
<dbReference type="EMBL" id="QXGB01003044">
    <property type="protein sequence ID" value="KAE9173147.1"/>
    <property type="molecule type" value="Genomic_DNA"/>
</dbReference>
<evidence type="ECO:0000313" key="25">
    <source>
        <dbReference type="Proteomes" id="UP000437068"/>
    </source>
</evidence>
<dbReference type="Proteomes" id="UP000440732">
    <property type="component" value="Unassembled WGS sequence"/>
</dbReference>
<evidence type="ECO:0000256" key="4">
    <source>
        <dbReference type="ARBA" id="ARBA00006463"/>
    </source>
</evidence>
<dbReference type="Proteomes" id="UP000441208">
    <property type="component" value="Unassembled WGS sequence"/>
</dbReference>
<dbReference type="Proteomes" id="UP000440367">
    <property type="component" value="Unassembled WGS sequence"/>
</dbReference>
<sequence length="372" mass="39624">MFQSFVPFAAAAAFVIATASAGASLPDRSWPSSKGLVQFSEVRTIKAGEVFDGKMQTFERSNVKCNGQSESGWQTGVFFVEAGGHLKNAIIGKNQMEGVHCDQHDCIIENVWWDDVCEAALSIKGGSASSVSKIIGGGARYADDKVIQQNGLGKVIIDGFYAEDVSKLYRSCGTCGPKAREVSVSNVLAANPTNAVVTVNKNWGDKAKLSNIWVKSSKASVKVCQWSQGNANGEPSIIGQGPSGDLCKYSASDVHINQDIKQAKQTSPQDPKQTSPNPDDEYTSQTDITPAPKTKASKTTAPKATTPTVTKASKTKTPKTKTPATTPPKKTKAPKTKAPKTKAPVTNPPKKTKAPKTKAPSPDQQDVKQQDR</sequence>